<dbReference type="GeneID" id="5651497"/>
<dbReference type="HOGENOM" id="CLU_268273_0_0_1"/>
<feature type="compositionally biased region" description="Polar residues" evidence="1">
    <location>
        <begin position="174"/>
        <end position="184"/>
    </location>
</feature>
<dbReference type="VEuPathDB" id="TriTrypDB:LmjF.20.1420"/>
<dbReference type="RefSeq" id="XP_001682896.1">
    <property type="nucleotide sequence ID" value="XM_001682844.1"/>
</dbReference>
<feature type="compositionally biased region" description="Polar residues" evidence="1">
    <location>
        <begin position="869"/>
        <end position="887"/>
    </location>
</feature>
<feature type="region of interest" description="Disordered" evidence="1">
    <location>
        <begin position="945"/>
        <end position="1015"/>
    </location>
</feature>
<organism evidence="2 3">
    <name type="scientific">Leishmania major</name>
    <dbReference type="NCBI Taxonomy" id="5664"/>
    <lineage>
        <taxon>Eukaryota</taxon>
        <taxon>Discoba</taxon>
        <taxon>Euglenozoa</taxon>
        <taxon>Kinetoplastea</taxon>
        <taxon>Metakinetoplastina</taxon>
        <taxon>Trypanosomatida</taxon>
        <taxon>Trypanosomatidae</taxon>
        <taxon>Leishmaniinae</taxon>
        <taxon>Leishmania</taxon>
    </lineage>
</organism>
<feature type="region of interest" description="Disordered" evidence="1">
    <location>
        <begin position="1085"/>
        <end position="1128"/>
    </location>
</feature>
<feature type="region of interest" description="Disordered" evidence="1">
    <location>
        <begin position="174"/>
        <end position="194"/>
    </location>
</feature>
<dbReference type="EMBL" id="FR796416">
    <property type="protein sequence ID" value="CAJ04363.1"/>
    <property type="molecule type" value="Genomic_DNA"/>
</dbReference>
<feature type="compositionally biased region" description="Low complexity" evidence="1">
    <location>
        <begin position="957"/>
        <end position="979"/>
    </location>
</feature>
<accession>Q4QCQ2</accession>
<feature type="compositionally biased region" description="Basic and acidic residues" evidence="1">
    <location>
        <begin position="831"/>
        <end position="853"/>
    </location>
</feature>
<feature type="compositionally biased region" description="Basic residues" evidence="1">
    <location>
        <begin position="891"/>
        <end position="901"/>
    </location>
</feature>
<evidence type="ECO:0000256" key="1">
    <source>
        <dbReference type="SAM" id="MobiDB-lite"/>
    </source>
</evidence>
<reference evidence="2 3" key="1">
    <citation type="journal article" date="2005" name="Science">
        <title>The genome of the kinetoplastid parasite, Leishmania major.</title>
        <authorList>
            <person name="Ivens A.C."/>
            <person name="Peacock C.S."/>
            <person name="Worthey E.A."/>
            <person name="Murphy L."/>
            <person name="Aggarwal G."/>
            <person name="Berriman M."/>
            <person name="Sisk E."/>
            <person name="Rajandream M.A."/>
            <person name="Adlem E."/>
            <person name="Aert R."/>
            <person name="Anupama A."/>
            <person name="Apostolou Z."/>
            <person name="Attipoe P."/>
            <person name="Bason N."/>
            <person name="Bauser C."/>
            <person name="Beck A."/>
            <person name="Beverley S.M."/>
            <person name="Bianchettin G."/>
            <person name="Borzym K."/>
            <person name="Bothe G."/>
            <person name="Bruschi C.V."/>
            <person name="Collins M."/>
            <person name="Cadag E."/>
            <person name="Ciarloni L."/>
            <person name="Clayton C."/>
            <person name="Coulson R.M."/>
            <person name="Cronin A."/>
            <person name="Cruz A.K."/>
            <person name="Davies R.M."/>
            <person name="De Gaudenzi J."/>
            <person name="Dobson D.E."/>
            <person name="Duesterhoeft A."/>
            <person name="Fazelina G."/>
            <person name="Fosker N."/>
            <person name="Frasch A.C."/>
            <person name="Fraser A."/>
            <person name="Fuchs M."/>
            <person name="Gabel C."/>
            <person name="Goble A."/>
            <person name="Goffeau A."/>
            <person name="Harris D."/>
            <person name="Hertz-Fowler C."/>
            <person name="Hilbert H."/>
            <person name="Horn D."/>
            <person name="Huang Y."/>
            <person name="Klages S."/>
            <person name="Knights A."/>
            <person name="Kube M."/>
            <person name="Larke N."/>
            <person name="Litvin L."/>
            <person name="Lord A."/>
            <person name="Louie T."/>
            <person name="Marra M."/>
            <person name="Masuy D."/>
            <person name="Matthews K."/>
            <person name="Michaeli S."/>
            <person name="Mottram J.C."/>
            <person name="Muller-Auer S."/>
            <person name="Munden H."/>
            <person name="Nelson S."/>
            <person name="Norbertczak H."/>
            <person name="Oliver K."/>
            <person name="O'neil S."/>
            <person name="Pentony M."/>
            <person name="Pohl T.M."/>
            <person name="Price C."/>
            <person name="Purnelle B."/>
            <person name="Quail M.A."/>
            <person name="Rabbinowitsch E."/>
            <person name="Reinhardt R."/>
            <person name="Rieger M."/>
            <person name="Rinta J."/>
            <person name="Robben J."/>
            <person name="Robertson L."/>
            <person name="Ruiz J.C."/>
            <person name="Rutter S."/>
            <person name="Saunders D."/>
            <person name="Schafer M."/>
            <person name="Schein J."/>
            <person name="Schwartz D.C."/>
            <person name="Seeger K."/>
            <person name="Seyler A."/>
            <person name="Sharp S."/>
            <person name="Shin H."/>
            <person name="Sivam D."/>
            <person name="Squares R."/>
            <person name="Squares S."/>
            <person name="Tosato V."/>
            <person name="Vogt C."/>
            <person name="Volckaert G."/>
            <person name="Wambutt R."/>
            <person name="Warren T."/>
            <person name="Wedler H."/>
            <person name="Woodward J."/>
            <person name="Zhou S."/>
            <person name="Zimmermann W."/>
            <person name="Smith D.F."/>
            <person name="Blackwell J.M."/>
            <person name="Stuart K.D."/>
            <person name="Barrell B."/>
            <person name="Myler P.J."/>
        </authorList>
    </citation>
    <scope>NUCLEOTIDE SEQUENCE [LARGE SCALE GENOMIC DNA]</scope>
    <source>
        <strain evidence="3">MHOM/IL/81/Friedlin</strain>
    </source>
</reference>
<feature type="compositionally biased region" description="Polar residues" evidence="1">
    <location>
        <begin position="1085"/>
        <end position="1101"/>
    </location>
</feature>
<reference evidence="2 3" key="2">
    <citation type="journal article" date="2011" name="Genome Res.">
        <title>Chromosome and gene copy number variation allow major structural change between species and strains of Leishmania.</title>
        <authorList>
            <person name="Rogers M.B."/>
            <person name="Hilley J.D."/>
            <person name="Dickens N.J."/>
            <person name="Wilkes J."/>
            <person name="Bates P.A."/>
            <person name="Depledge D.P."/>
            <person name="Harris D."/>
            <person name="Her Y."/>
            <person name="Herzyk P."/>
            <person name="Imamura H."/>
            <person name="Otto T.D."/>
            <person name="Sanders M."/>
            <person name="Seeger K."/>
            <person name="Dujardin J.C."/>
            <person name="Berriman M."/>
            <person name="Smith D.F."/>
            <person name="Hertz-Fowler C."/>
            <person name="Mottram J.C."/>
        </authorList>
    </citation>
    <scope>NUCLEOTIDE SEQUENCE [LARGE SCALE GENOMIC DNA]</scope>
    <source>
        <strain evidence="3">MHOM/IL/81/Friedlin</strain>
    </source>
</reference>
<evidence type="ECO:0000313" key="3">
    <source>
        <dbReference type="Proteomes" id="UP000000542"/>
    </source>
</evidence>
<protein>
    <recommendedName>
        <fullName evidence="4">Ubiquitin-like domain-containing protein</fullName>
    </recommendedName>
</protein>
<dbReference type="VEuPathDB" id="TriTrypDB:LMJLV39_200020800"/>
<name>Q4QCQ2_LEIMA</name>
<proteinExistence type="predicted"/>
<dbReference type="KEGG" id="lma:LMJF_20_1420"/>
<feature type="region of interest" description="Disordered" evidence="1">
    <location>
        <begin position="831"/>
        <end position="917"/>
    </location>
</feature>
<dbReference type="OMA" id="RFHYGVP"/>
<dbReference type="Proteomes" id="UP000000542">
    <property type="component" value="Chromosome 20"/>
</dbReference>
<dbReference type="STRING" id="5664.Q4QCQ2"/>
<keyword evidence="3" id="KW-1185">Reference proteome</keyword>
<dbReference type="eggNOG" id="ENOG502SFZ5">
    <property type="taxonomic scope" value="Eukaryota"/>
</dbReference>
<dbReference type="AlphaFoldDB" id="Q4QCQ2"/>
<feature type="region of interest" description="Disordered" evidence="1">
    <location>
        <begin position="611"/>
        <end position="639"/>
    </location>
</feature>
<evidence type="ECO:0000313" key="2">
    <source>
        <dbReference type="EMBL" id="CAJ04363.1"/>
    </source>
</evidence>
<dbReference type="VEuPathDB" id="TriTrypDB:LMJSD75_200020800"/>
<dbReference type="VEuPathDB" id="TriTrypDB:LMJFC_200021800"/>
<dbReference type="InParanoid" id="Q4QCQ2"/>
<sequence>MASLLRRLRSSSPSLVRAGGKDDVAAADMFLVQIIAFGEVFAIPVCKTTPVTVVLRHVMEAAVTEEQAVELGSMKATLYYKDTPLPLDAAMKSVPRNAVLHLHSSVSTTSLIVRDCRHGAVSMLPNCRRRDANTTATVRPCLRSKSVAGGGSEGTGTPASHRLSSGFAGLSSAVSPYTERQGTPATAGLGGNSESVSSACHDTGLMSMATLPLMSTAPVAAASGTGDVGEARYYYFVPCAGAATRTPIQLLSTPSRTASALSLMASRRRDSAVDFANSCRFPPAGVNPLDTAAIAAAEPLLFSPLPSPPNAAAVAATDRLTGSSDKYLLAYLRLPRDKAAAYMSAAALNADRNILAEAVEVDEVPVEALLDATMSTVATTKSRATRACAYRRLRVPQDFPVGTLRELFAVAPEHRLYVAHVEVEDEQKTFREMRVAPNTVFYFKRRVEAGSNAGTEQKDPQRSLTCERIREHLAATATVPRPLEMAKDDSSAERCPIPCHIEPVRLSADQPFPSASAPVLSGTVPSSRAHNCTQSSASISTTSNALSIRGCVGAFNEGAALNPTYGAGQSVCVADGNAEAASVAASTNRHVVEGHELTLSSAMTAELAALRTEAETTAPQQSSKQQHRSTERDDPLTAISPGDIEAAEAEESCIDVDCCLADKEGEEAAAATPTATHRAATPQAASVSQVTSTTAAAAPAVEAAASQQTARRAYRLHRRSPTAAAAEKTRSNALHCEEEVLAKAARTTASTRSPKARRGSMLVAKMHDALRRHRTNSTPVPAALTPSHHAREGPQSLFATDALQPAVDAGEPFDPLAARADGVPLRLPHVADEVADAKPKRRPAKESNKEPATGKRATPSFDGAPAVSRTASTGPSTAKMNVSNSASPFHPVRRMSSRQRKAHGEIRSSSSGKDASIAPSLVATSSLTLSTSEEVLKALRRDSAHLSNTKKSKEAAETAPAETTAWTPLSAARAAATAESAERGRAEVGDTPGQQKVIPENGSPSCGSGASYGRRNRRASVSMPCQPVAFLGSDPGQAASITLPAETAPAAVDISTTLEPAVLSSTRVPTPPESQTPAPILVSATQGQRSGRQSNSGTPGSCSLEHVNPTPSVWRRREESGPLEYSVESPSSAHRLRITLKDPQDPTRFHYGVPVEPDCPVGALREWVAAVQRLSSAVGEGEPDLRDTNRYGIFLGDKYLSEADSVTFAEVTCGRNDSVFSIRPL</sequence>
<evidence type="ECO:0008006" key="4">
    <source>
        <dbReference type="Google" id="ProtNLM"/>
    </source>
</evidence>
<gene>
    <name evidence="2" type="ORF">LMJF_20_1420</name>
</gene>